<keyword evidence="2" id="KW-1185">Reference proteome</keyword>
<reference evidence="1 2" key="1">
    <citation type="journal article" date="2024" name="Ann. Entomol. Soc. Am.">
        <title>Genomic analyses of the southern and eastern yellowjacket wasps (Hymenoptera: Vespidae) reveal evolutionary signatures of social life.</title>
        <authorList>
            <person name="Catto M.A."/>
            <person name="Caine P.B."/>
            <person name="Orr S.E."/>
            <person name="Hunt B.G."/>
            <person name="Goodisman M.A.D."/>
        </authorList>
    </citation>
    <scope>NUCLEOTIDE SEQUENCE [LARGE SCALE GENOMIC DNA]</scope>
    <source>
        <strain evidence="1">232</strain>
        <tissue evidence="1">Head and thorax</tissue>
    </source>
</reference>
<dbReference type="EMBL" id="JAYRBN010000035">
    <property type="protein sequence ID" value="KAL2747648.1"/>
    <property type="molecule type" value="Genomic_DNA"/>
</dbReference>
<sequence>MNDLPPLEISHIVNKFAHSPQRPHLEVNNTSGSVYLGNSVIALQCKSSIKNKSIELTKSSFKDESDFISLLIICTSIKPISNKHSMAPLAGRKCKIFSQSFDSMHPALFRIEISFSFNIST</sequence>
<evidence type="ECO:0000313" key="1">
    <source>
        <dbReference type="EMBL" id="KAL2747648.1"/>
    </source>
</evidence>
<accession>A0ABD2CTZ3</accession>
<dbReference type="AlphaFoldDB" id="A0ABD2CTZ3"/>
<gene>
    <name evidence="1" type="ORF">V1477_004340</name>
</gene>
<evidence type="ECO:0000313" key="2">
    <source>
        <dbReference type="Proteomes" id="UP001607303"/>
    </source>
</evidence>
<comment type="caution">
    <text evidence="1">The sequence shown here is derived from an EMBL/GenBank/DDBJ whole genome shotgun (WGS) entry which is preliminary data.</text>
</comment>
<dbReference type="Proteomes" id="UP001607303">
    <property type="component" value="Unassembled WGS sequence"/>
</dbReference>
<name>A0ABD2CTZ3_VESMC</name>
<proteinExistence type="predicted"/>
<protein>
    <submittedName>
        <fullName evidence="1">Uncharacterized protein</fullName>
    </submittedName>
</protein>
<organism evidence="1 2">
    <name type="scientific">Vespula maculifrons</name>
    <name type="common">Eastern yellow jacket</name>
    <name type="synonym">Wasp</name>
    <dbReference type="NCBI Taxonomy" id="7453"/>
    <lineage>
        <taxon>Eukaryota</taxon>
        <taxon>Metazoa</taxon>
        <taxon>Ecdysozoa</taxon>
        <taxon>Arthropoda</taxon>
        <taxon>Hexapoda</taxon>
        <taxon>Insecta</taxon>
        <taxon>Pterygota</taxon>
        <taxon>Neoptera</taxon>
        <taxon>Endopterygota</taxon>
        <taxon>Hymenoptera</taxon>
        <taxon>Apocrita</taxon>
        <taxon>Aculeata</taxon>
        <taxon>Vespoidea</taxon>
        <taxon>Vespidae</taxon>
        <taxon>Vespinae</taxon>
        <taxon>Vespula</taxon>
    </lineage>
</organism>